<dbReference type="Gene3D" id="1.10.10.800">
    <property type="match status" value="1"/>
</dbReference>
<keyword evidence="3" id="KW-1185">Reference proteome</keyword>
<dbReference type="InterPro" id="IPR029058">
    <property type="entry name" value="AB_hydrolase_fold"/>
</dbReference>
<dbReference type="Proteomes" id="UP001210380">
    <property type="component" value="Unassembled WGS sequence"/>
</dbReference>
<protein>
    <submittedName>
        <fullName evidence="2">Alpha/beta hydrolase</fullName>
    </submittedName>
</protein>
<dbReference type="RefSeq" id="WP_270948197.1">
    <property type="nucleotide sequence ID" value="NZ_JAQGLA010000009.1"/>
</dbReference>
<evidence type="ECO:0000256" key="1">
    <source>
        <dbReference type="SAM" id="MobiDB-lite"/>
    </source>
</evidence>
<evidence type="ECO:0000313" key="2">
    <source>
        <dbReference type="EMBL" id="MDA3625582.1"/>
    </source>
</evidence>
<gene>
    <name evidence="2" type="ORF">OU415_09050</name>
</gene>
<feature type="region of interest" description="Disordered" evidence="1">
    <location>
        <begin position="1"/>
        <end position="23"/>
    </location>
</feature>
<dbReference type="Gene3D" id="3.40.50.1820">
    <property type="entry name" value="alpha/beta hydrolase"/>
    <property type="match status" value="1"/>
</dbReference>
<name>A0ABT4UV31_9PSEU</name>
<dbReference type="GO" id="GO:0016787">
    <property type="term" value="F:hydrolase activity"/>
    <property type="evidence" value="ECO:0007669"/>
    <property type="project" value="UniProtKB-KW"/>
</dbReference>
<dbReference type="SUPFAM" id="SSF53474">
    <property type="entry name" value="alpha/beta-Hydrolases"/>
    <property type="match status" value="1"/>
</dbReference>
<sequence>MRDVAASGGAGEGRLLGDPADDPVYPDADAREFFLGSAALGPAWRNEVTVRTGEWSRVYDASAYVELVSPRPLLMVVAADDTLSGTDLQLAAYERALEPKWLRILPGGHFAPYVEQFEASSSEAAEFLAQHL</sequence>
<evidence type="ECO:0000313" key="3">
    <source>
        <dbReference type="Proteomes" id="UP001210380"/>
    </source>
</evidence>
<proteinExistence type="predicted"/>
<comment type="caution">
    <text evidence="2">The sequence shown here is derived from an EMBL/GenBank/DDBJ whole genome shotgun (WGS) entry which is preliminary data.</text>
</comment>
<organism evidence="2 3">
    <name type="scientific">Saccharopolyspora oryzae</name>
    <dbReference type="NCBI Taxonomy" id="2997343"/>
    <lineage>
        <taxon>Bacteria</taxon>
        <taxon>Bacillati</taxon>
        <taxon>Actinomycetota</taxon>
        <taxon>Actinomycetes</taxon>
        <taxon>Pseudonocardiales</taxon>
        <taxon>Pseudonocardiaceae</taxon>
        <taxon>Saccharopolyspora</taxon>
    </lineage>
</organism>
<dbReference type="EMBL" id="JAQGLA010000009">
    <property type="protein sequence ID" value="MDA3625582.1"/>
    <property type="molecule type" value="Genomic_DNA"/>
</dbReference>
<accession>A0ABT4UV31</accession>
<keyword evidence="2" id="KW-0378">Hydrolase</keyword>
<reference evidence="2 3" key="1">
    <citation type="submission" date="2022-11" db="EMBL/GenBank/DDBJ databases">
        <title>Draft genome sequence of Saccharopolyspora sp. WRP15-2 isolated from rhizosphere soils of wild rice in Thailand.</title>
        <authorList>
            <person name="Duangmal K."/>
            <person name="Kammanee S."/>
            <person name="Muangham S."/>
        </authorList>
    </citation>
    <scope>NUCLEOTIDE SEQUENCE [LARGE SCALE GENOMIC DNA]</scope>
    <source>
        <strain evidence="2 3">WRP15-2</strain>
    </source>
</reference>